<reference evidence="2 3" key="1">
    <citation type="submission" date="2023-07" db="EMBL/GenBank/DDBJ databases">
        <title>Genomic Encyclopedia of Type Strains, Phase IV (KMG-IV): sequencing the most valuable type-strain genomes for metagenomic binning, comparative biology and taxonomic classification.</title>
        <authorList>
            <person name="Goeker M."/>
        </authorList>
    </citation>
    <scope>NUCLEOTIDE SEQUENCE [LARGE SCALE GENOMIC DNA]</scope>
    <source>
        <strain evidence="2 3">DSM 19922</strain>
    </source>
</reference>
<evidence type="ECO:0000313" key="2">
    <source>
        <dbReference type="EMBL" id="MDQ0537228.1"/>
    </source>
</evidence>
<evidence type="ECO:0000313" key="3">
    <source>
        <dbReference type="Proteomes" id="UP001244552"/>
    </source>
</evidence>
<dbReference type="PANTHER" id="PTHR33933:SF3">
    <property type="entry name" value="PROTEIN ADENYLYLTRANSFERASE MJ0604-RELATED"/>
    <property type="match status" value="1"/>
</dbReference>
<accession>A0ABU0MVL2</accession>
<comment type="caution">
    <text evidence="2">The sequence shown here is derived from an EMBL/GenBank/DDBJ whole genome shotgun (WGS) entry which is preliminary data.</text>
</comment>
<organism evidence="2 3">
    <name type="scientific">Azospirillum picis</name>
    <dbReference type="NCBI Taxonomy" id="488438"/>
    <lineage>
        <taxon>Bacteria</taxon>
        <taxon>Pseudomonadati</taxon>
        <taxon>Pseudomonadota</taxon>
        <taxon>Alphaproteobacteria</taxon>
        <taxon>Rhodospirillales</taxon>
        <taxon>Azospirillaceae</taxon>
        <taxon>Azospirillum</taxon>
    </lineage>
</organism>
<dbReference type="RefSeq" id="WP_246513393.1">
    <property type="nucleotide sequence ID" value="NZ_JAGINO010000020.1"/>
</dbReference>
<dbReference type="CDD" id="cd05403">
    <property type="entry name" value="NT_KNTase_like"/>
    <property type="match status" value="1"/>
</dbReference>
<dbReference type="Proteomes" id="UP001244552">
    <property type="component" value="Unassembled WGS sequence"/>
</dbReference>
<sequence>MEKTKPRAAWSSPVPAGETVEKRLPDGVFAAMATTRAARQLTDVVPSRAAARLRAFRREVDQALPGKVARVVLFGSRARGDAKHDSDYDVAVFVRDLTGRRSIDHALADTAYRHILAGFHIRPFSVPAEFLDSDSPGTLARNIARDGIAVP</sequence>
<dbReference type="PANTHER" id="PTHR33933">
    <property type="entry name" value="NUCLEOTIDYLTRANSFERASE"/>
    <property type="match status" value="1"/>
</dbReference>
<evidence type="ECO:0000259" key="1">
    <source>
        <dbReference type="Pfam" id="PF01909"/>
    </source>
</evidence>
<dbReference type="SUPFAM" id="SSF81301">
    <property type="entry name" value="Nucleotidyltransferase"/>
    <property type="match status" value="1"/>
</dbReference>
<dbReference type="Pfam" id="PF01909">
    <property type="entry name" value="NTP_transf_2"/>
    <property type="match status" value="1"/>
</dbReference>
<dbReference type="InterPro" id="IPR002934">
    <property type="entry name" value="Polymerase_NTP_transf_dom"/>
</dbReference>
<dbReference type="InterPro" id="IPR052548">
    <property type="entry name" value="Type_VII_TA_antitoxin"/>
</dbReference>
<protein>
    <recommendedName>
        <fullName evidence="1">Polymerase nucleotidyl transferase domain-containing protein</fullName>
    </recommendedName>
</protein>
<name>A0ABU0MVL2_9PROT</name>
<gene>
    <name evidence="2" type="ORF">QO018_006128</name>
</gene>
<proteinExistence type="predicted"/>
<dbReference type="Gene3D" id="3.30.460.10">
    <property type="entry name" value="Beta Polymerase, domain 2"/>
    <property type="match status" value="1"/>
</dbReference>
<dbReference type="InterPro" id="IPR043519">
    <property type="entry name" value="NT_sf"/>
</dbReference>
<keyword evidence="3" id="KW-1185">Reference proteome</keyword>
<feature type="domain" description="Polymerase nucleotidyl transferase" evidence="1">
    <location>
        <begin position="54"/>
        <end position="100"/>
    </location>
</feature>
<dbReference type="EMBL" id="JAUSVU010000041">
    <property type="protein sequence ID" value="MDQ0537228.1"/>
    <property type="molecule type" value="Genomic_DNA"/>
</dbReference>